<dbReference type="SMART" id="SM00717">
    <property type="entry name" value="SANT"/>
    <property type="match status" value="1"/>
</dbReference>
<feature type="domain" description="HTH myb-type" evidence="4">
    <location>
        <begin position="485"/>
        <end position="539"/>
    </location>
</feature>
<evidence type="ECO:0000259" key="2">
    <source>
        <dbReference type="PROSITE" id="PS50090"/>
    </source>
</evidence>
<sequence>MTSRVQKGGPIFKPVAKSRARATSTAPRQASVTPVEGRASVAPSGDASSPALASMPPPATIPVRGFDPDAFPDTNSSQPVASSSRAPPAIISSGSRISAPPVITAPKVVSQPRHTPAPPAIVSRPAAASVVHPPPLPNTHAPSPTLVNPDSVDPLLDTFQLPPQDDFHFPEDFSQFIAPSLTLVPSNPSTLVPPPESSTLDPTPENSVKKPRKRKKKETAEGDGDTNEGETSKKPKAARTKRAKKDAGETTDGGATDVEKPRKKKKRTKEAGETSDGVQPKPRKKRKPKAENADEDESPVKKKRKKSTPFDPDADPGEEIDPTVVTMAELCTDNGHGRISSKAIEIQTNHMTWKQQSKEKRARMKALAEQKKYGRPEEEDGESETVAAPLTEAAPVADDAQIIAGPGSSAGVEPVVTDASGSGFDYSQDLTRSRFTVQVRIGPNGETIIDEESLTVDREEEPDTSNYTHVVESDHTKFVNSSSYTKKCRGSRWSAEETDLFYEALAQHGENYELISLVLPGRSRTACKNKFKAEDKKDSARITRCIESRTPIDMKTLARLTGRDFSGPTPIIKAPTPPPIPEPSADTEPEPGPRHVRKRSRSRTALPSTEGVQVLGDVDEYKDD</sequence>
<dbReference type="PANTHER" id="PTHR22929:SF0">
    <property type="entry name" value="TRANSCRIPTION FACTOR TFIIIB COMPONENT B'' HOMOLOG"/>
    <property type="match status" value="1"/>
</dbReference>
<dbReference type="EMBL" id="JACAZH010000031">
    <property type="protein sequence ID" value="KAF7339291.1"/>
    <property type="molecule type" value="Genomic_DNA"/>
</dbReference>
<accession>A0A8H6XEW4</accession>
<dbReference type="GO" id="GO:0001156">
    <property type="term" value="F:TFIIIC-class transcription factor complex binding"/>
    <property type="evidence" value="ECO:0007669"/>
    <property type="project" value="TreeGrafter"/>
</dbReference>
<dbReference type="InterPro" id="IPR001005">
    <property type="entry name" value="SANT/Myb"/>
</dbReference>
<dbReference type="PROSITE" id="PS50090">
    <property type="entry name" value="MYB_LIKE"/>
    <property type="match status" value="1"/>
</dbReference>
<dbReference type="CDD" id="cd00167">
    <property type="entry name" value="SANT"/>
    <property type="match status" value="1"/>
</dbReference>
<evidence type="ECO:0000313" key="6">
    <source>
        <dbReference type="Proteomes" id="UP000623467"/>
    </source>
</evidence>
<dbReference type="InterPro" id="IPR039467">
    <property type="entry name" value="TFIIIB_B''_Myb"/>
</dbReference>
<gene>
    <name evidence="5" type="ORF">MSAN_02142600</name>
</gene>
<evidence type="ECO:0000259" key="4">
    <source>
        <dbReference type="PROSITE" id="PS51294"/>
    </source>
</evidence>
<feature type="compositionally biased region" description="Polar residues" evidence="1">
    <location>
        <begin position="197"/>
        <end position="206"/>
    </location>
</feature>
<evidence type="ECO:0000313" key="5">
    <source>
        <dbReference type="EMBL" id="KAF7339291.1"/>
    </source>
</evidence>
<dbReference type="InterPro" id="IPR017930">
    <property type="entry name" value="Myb_dom"/>
</dbReference>
<keyword evidence="6" id="KW-1185">Reference proteome</keyword>
<feature type="compositionally biased region" description="Basic and acidic residues" evidence="1">
    <location>
        <begin position="366"/>
        <end position="376"/>
    </location>
</feature>
<feature type="domain" description="Myb-like" evidence="2">
    <location>
        <begin position="485"/>
        <end position="532"/>
    </location>
</feature>
<evidence type="ECO:0000259" key="3">
    <source>
        <dbReference type="PROSITE" id="PS51293"/>
    </source>
</evidence>
<feature type="region of interest" description="Disordered" evidence="1">
    <location>
        <begin position="562"/>
        <end position="624"/>
    </location>
</feature>
<protein>
    <submittedName>
        <fullName evidence="5">HTH myb-type domain-containing protein</fullName>
    </submittedName>
</protein>
<feature type="region of interest" description="Disordered" evidence="1">
    <location>
        <begin position="1"/>
        <end position="327"/>
    </location>
</feature>
<dbReference type="InterPro" id="IPR017884">
    <property type="entry name" value="SANT_dom"/>
</dbReference>
<dbReference type="Pfam" id="PF15963">
    <property type="entry name" value="Myb_DNA-bind_7"/>
    <property type="match status" value="1"/>
</dbReference>
<feature type="compositionally biased region" description="Low complexity" evidence="1">
    <location>
        <begin position="76"/>
        <end position="95"/>
    </location>
</feature>
<dbReference type="Gene3D" id="1.10.10.60">
    <property type="entry name" value="Homeodomain-like"/>
    <property type="match status" value="1"/>
</dbReference>
<feature type="compositionally biased region" description="Acidic residues" evidence="1">
    <location>
        <begin position="312"/>
        <end position="321"/>
    </location>
</feature>
<reference evidence="5" key="1">
    <citation type="submission" date="2020-05" db="EMBL/GenBank/DDBJ databases">
        <title>Mycena genomes resolve the evolution of fungal bioluminescence.</title>
        <authorList>
            <person name="Tsai I.J."/>
        </authorList>
    </citation>
    <scope>NUCLEOTIDE SEQUENCE</scope>
    <source>
        <strain evidence="5">160909Yilan</strain>
    </source>
</reference>
<dbReference type="InterPro" id="IPR009057">
    <property type="entry name" value="Homeodomain-like_sf"/>
</dbReference>
<organism evidence="5 6">
    <name type="scientific">Mycena sanguinolenta</name>
    <dbReference type="NCBI Taxonomy" id="230812"/>
    <lineage>
        <taxon>Eukaryota</taxon>
        <taxon>Fungi</taxon>
        <taxon>Dikarya</taxon>
        <taxon>Basidiomycota</taxon>
        <taxon>Agaricomycotina</taxon>
        <taxon>Agaricomycetes</taxon>
        <taxon>Agaricomycetidae</taxon>
        <taxon>Agaricales</taxon>
        <taxon>Marasmiineae</taxon>
        <taxon>Mycenaceae</taxon>
        <taxon>Mycena</taxon>
    </lineage>
</organism>
<dbReference type="PROSITE" id="PS51293">
    <property type="entry name" value="SANT"/>
    <property type="match status" value="1"/>
</dbReference>
<dbReference type="GO" id="GO:0070898">
    <property type="term" value="P:RNA polymerase III preinitiation complex assembly"/>
    <property type="evidence" value="ECO:0007669"/>
    <property type="project" value="TreeGrafter"/>
</dbReference>
<feature type="compositionally biased region" description="Basic residues" evidence="1">
    <location>
        <begin position="234"/>
        <end position="244"/>
    </location>
</feature>
<dbReference type="PROSITE" id="PS51294">
    <property type="entry name" value="HTH_MYB"/>
    <property type="match status" value="1"/>
</dbReference>
<dbReference type="PANTHER" id="PTHR22929">
    <property type="entry name" value="RNA POLYMERASE III TRANSCRIPTION INITIATION FACTOR B"/>
    <property type="match status" value="1"/>
</dbReference>
<evidence type="ECO:0000256" key="1">
    <source>
        <dbReference type="SAM" id="MobiDB-lite"/>
    </source>
</evidence>
<dbReference type="AlphaFoldDB" id="A0A8H6XEW4"/>
<dbReference type="OrthoDB" id="272624at2759"/>
<dbReference type="Proteomes" id="UP000623467">
    <property type="component" value="Unassembled WGS sequence"/>
</dbReference>
<dbReference type="SUPFAM" id="SSF46689">
    <property type="entry name" value="Homeodomain-like"/>
    <property type="match status" value="1"/>
</dbReference>
<dbReference type="GO" id="GO:0000126">
    <property type="term" value="C:transcription factor TFIIIB complex"/>
    <property type="evidence" value="ECO:0007669"/>
    <property type="project" value="TreeGrafter"/>
</dbReference>
<name>A0A8H6XEW4_9AGAR</name>
<feature type="domain" description="SANT" evidence="3">
    <location>
        <begin position="491"/>
        <end position="539"/>
    </location>
</feature>
<feature type="region of interest" description="Disordered" evidence="1">
    <location>
        <begin position="350"/>
        <end position="385"/>
    </location>
</feature>
<proteinExistence type="predicted"/>
<comment type="caution">
    <text evidence="5">The sequence shown here is derived from an EMBL/GenBank/DDBJ whole genome shotgun (WGS) entry which is preliminary data.</text>
</comment>
<feature type="compositionally biased region" description="Polar residues" evidence="1">
    <location>
        <begin position="21"/>
        <end position="32"/>
    </location>
</feature>